<gene>
    <name evidence="3" type="ORF">CgunFtcFv8_025280</name>
</gene>
<sequence>MVVFRNEQDKSHADELVRLQSLTEKENEEKEILKRVVEDLQKQLEESRTHILIQEDRTTKKEGDIPESPLDEDETRSVWRYRSKGPLRFALEVGVGALVTVTGGIILASLDAFDSDCNGSQSSYVSSLLTSFCNFMHAVPPPS</sequence>
<proteinExistence type="predicted"/>
<dbReference type="Proteomes" id="UP001331515">
    <property type="component" value="Unassembled WGS sequence"/>
</dbReference>
<dbReference type="EMBL" id="JAURVH010001532">
    <property type="protein sequence ID" value="KAK5900314.1"/>
    <property type="molecule type" value="Genomic_DNA"/>
</dbReference>
<keyword evidence="4" id="KW-1185">Reference proteome</keyword>
<feature type="transmembrane region" description="Helical" evidence="2">
    <location>
        <begin position="89"/>
        <end position="110"/>
    </location>
</feature>
<keyword evidence="2" id="KW-0472">Membrane</keyword>
<feature type="region of interest" description="Disordered" evidence="1">
    <location>
        <begin position="51"/>
        <end position="76"/>
    </location>
</feature>
<dbReference type="AlphaFoldDB" id="A0AAN8CAT1"/>
<keyword evidence="2" id="KW-0812">Transmembrane</keyword>
<evidence type="ECO:0000313" key="4">
    <source>
        <dbReference type="Proteomes" id="UP001331515"/>
    </source>
</evidence>
<evidence type="ECO:0000313" key="3">
    <source>
        <dbReference type="EMBL" id="KAK5900314.1"/>
    </source>
</evidence>
<name>A0AAN8CAT1_CHAGU</name>
<keyword evidence="2" id="KW-1133">Transmembrane helix</keyword>
<organism evidence="3 4">
    <name type="scientific">Champsocephalus gunnari</name>
    <name type="common">Mackerel icefish</name>
    <dbReference type="NCBI Taxonomy" id="52237"/>
    <lineage>
        <taxon>Eukaryota</taxon>
        <taxon>Metazoa</taxon>
        <taxon>Chordata</taxon>
        <taxon>Craniata</taxon>
        <taxon>Vertebrata</taxon>
        <taxon>Euteleostomi</taxon>
        <taxon>Actinopterygii</taxon>
        <taxon>Neopterygii</taxon>
        <taxon>Teleostei</taxon>
        <taxon>Neoteleostei</taxon>
        <taxon>Acanthomorphata</taxon>
        <taxon>Eupercaria</taxon>
        <taxon>Perciformes</taxon>
        <taxon>Notothenioidei</taxon>
        <taxon>Channichthyidae</taxon>
        <taxon>Champsocephalus</taxon>
    </lineage>
</organism>
<accession>A0AAN8CAT1</accession>
<evidence type="ECO:0000256" key="1">
    <source>
        <dbReference type="SAM" id="MobiDB-lite"/>
    </source>
</evidence>
<protein>
    <submittedName>
        <fullName evidence="3">Uncharacterized protein</fullName>
    </submittedName>
</protein>
<feature type="compositionally biased region" description="Basic and acidic residues" evidence="1">
    <location>
        <begin position="51"/>
        <end position="64"/>
    </location>
</feature>
<evidence type="ECO:0000256" key="2">
    <source>
        <dbReference type="SAM" id="Phobius"/>
    </source>
</evidence>
<reference evidence="3 4" key="1">
    <citation type="journal article" date="2023" name="Mol. Biol. Evol.">
        <title>Genomics of Secondarily Temperate Adaptation in the Only Non-Antarctic Icefish.</title>
        <authorList>
            <person name="Rivera-Colon A.G."/>
            <person name="Rayamajhi N."/>
            <person name="Minhas B.F."/>
            <person name="Madrigal G."/>
            <person name="Bilyk K.T."/>
            <person name="Yoon V."/>
            <person name="Hune M."/>
            <person name="Gregory S."/>
            <person name="Cheng C.H.C."/>
            <person name="Catchen J.M."/>
        </authorList>
    </citation>
    <scope>NUCLEOTIDE SEQUENCE [LARGE SCALE GENOMIC DNA]</scope>
    <source>
        <tissue evidence="3">White muscle</tissue>
    </source>
</reference>
<comment type="caution">
    <text evidence="3">The sequence shown here is derived from an EMBL/GenBank/DDBJ whole genome shotgun (WGS) entry which is preliminary data.</text>
</comment>